<dbReference type="CDD" id="cd23157">
    <property type="entry name" value="Prefoldin_5"/>
    <property type="match status" value="1"/>
</dbReference>
<dbReference type="KEGG" id="lbc:LACBIDRAFT_332595"/>
<dbReference type="OrthoDB" id="10267474at2759"/>
<dbReference type="GO" id="GO:1990114">
    <property type="term" value="P:RNA polymerase II core complex assembly"/>
    <property type="evidence" value="ECO:0007669"/>
    <property type="project" value="TreeGrafter"/>
</dbReference>
<gene>
    <name evidence="4" type="ORF">LACBIDRAFT_332595</name>
</gene>
<dbReference type="AlphaFoldDB" id="B0DTA5"/>
<dbReference type="GO" id="GO:0051082">
    <property type="term" value="F:unfolded protein binding"/>
    <property type="evidence" value="ECO:0007669"/>
    <property type="project" value="InterPro"/>
</dbReference>
<dbReference type="STRING" id="486041.B0DTA5"/>
<dbReference type="InterPro" id="IPR011599">
    <property type="entry name" value="PFD_alpha_archaea"/>
</dbReference>
<comment type="similarity">
    <text evidence="1">Belongs to the prefoldin subunit alpha family.</text>
</comment>
<dbReference type="HOGENOM" id="CLU_091867_0_2_1"/>
<evidence type="ECO:0000313" key="5">
    <source>
        <dbReference type="Proteomes" id="UP000001194"/>
    </source>
</evidence>
<keyword evidence="3" id="KW-0175">Coiled coil</keyword>
<keyword evidence="2" id="KW-0143">Chaperone</keyword>
<protein>
    <submittedName>
        <fullName evidence="4">Predicted protein</fullName>
    </submittedName>
</protein>
<proteinExistence type="inferred from homology"/>
<dbReference type="InterPro" id="IPR004127">
    <property type="entry name" value="Prefoldin_subunit_alpha"/>
</dbReference>
<evidence type="ECO:0000256" key="1">
    <source>
        <dbReference type="ARBA" id="ARBA00010048"/>
    </source>
</evidence>
<evidence type="ECO:0000256" key="3">
    <source>
        <dbReference type="SAM" id="Coils"/>
    </source>
</evidence>
<dbReference type="RefSeq" id="XP_001887132.1">
    <property type="nucleotide sequence ID" value="XM_001887097.1"/>
</dbReference>
<name>B0DTA5_LACBS</name>
<organism evidence="5">
    <name type="scientific">Laccaria bicolor (strain S238N-H82 / ATCC MYA-4686)</name>
    <name type="common">Bicoloured deceiver</name>
    <name type="synonym">Laccaria laccata var. bicolor</name>
    <dbReference type="NCBI Taxonomy" id="486041"/>
    <lineage>
        <taxon>Eukaryota</taxon>
        <taxon>Fungi</taxon>
        <taxon>Dikarya</taxon>
        <taxon>Basidiomycota</taxon>
        <taxon>Agaricomycotina</taxon>
        <taxon>Agaricomycetes</taxon>
        <taxon>Agaricomycetidae</taxon>
        <taxon>Agaricales</taxon>
        <taxon>Agaricineae</taxon>
        <taxon>Hydnangiaceae</taxon>
        <taxon>Laccaria</taxon>
    </lineage>
</organism>
<dbReference type="GO" id="GO:1990113">
    <property type="term" value="P:RNA polymerase I assembly"/>
    <property type="evidence" value="ECO:0007669"/>
    <property type="project" value="TreeGrafter"/>
</dbReference>
<sequence>MSQPQTINVADLDVAQLADVRKQLEDELNHLTSSFAQLKQAQAKFKSCIENVNEVKPQNKGKTILVPLTNSLYVPGKLCDPDHVIVDVGTGYFVRKTRAQALKHYMNKVNYIHKNLETLEETIMRKRENMNSLISVLQSKIQQEAQTKKT</sequence>
<feature type="coiled-coil region" evidence="3">
    <location>
        <begin position="7"/>
        <end position="41"/>
    </location>
</feature>
<dbReference type="InterPro" id="IPR009053">
    <property type="entry name" value="Prefoldin"/>
</dbReference>
<dbReference type="EMBL" id="DS547132">
    <property type="protein sequence ID" value="EDR02187.1"/>
    <property type="molecule type" value="Genomic_DNA"/>
</dbReference>
<dbReference type="InParanoid" id="B0DTA5"/>
<evidence type="ECO:0000256" key="2">
    <source>
        <dbReference type="ARBA" id="ARBA00023186"/>
    </source>
</evidence>
<dbReference type="Gene3D" id="1.10.287.370">
    <property type="match status" value="1"/>
</dbReference>
<dbReference type="FunFam" id="1.10.287.370:FF:000004">
    <property type="entry name" value="Probable prefoldin subunit 5"/>
    <property type="match status" value="1"/>
</dbReference>
<dbReference type="PANTHER" id="PTHR12674:SF2">
    <property type="entry name" value="PREFOLDIN SUBUNIT 5"/>
    <property type="match status" value="1"/>
</dbReference>
<evidence type="ECO:0000313" key="4">
    <source>
        <dbReference type="EMBL" id="EDR02187.1"/>
    </source>
</evidence>
<accession>B0DTA5</accession>
<dbReference type="FunCoup" id="B0DTA5">
    <property type="interactions" value="588"/>
</dbReference>
<dbReference type="PANTHER" id="PTHR12674">
    <property type="entry name" value="PREFOLDIN SUBUNIT 5"/>
    <property type="match status" value="1"/>
</dbReference>
<dbReference type="GeneID" id="6082788"/>
<keyword evidence="5" id="KW-1185">Reference proteome</keyword>
<dbReference type="NCBIfam" id="TIGR00293">
    <property type="entry name" value="prefoldin subunit alpha"/>
    <property type="match status" value="1"/>
</dbReference>
<dbReference type="GO" id="GO:0016272">
    <property type="term" value="C:prefoldin complex"/>
    <property type="evidence" value="ECO:0007669"/>
    <property type="project" value="InterPro"/>
</dbReference>
<dbReference type="GO" id="GO:0005737">
    <property type="term" value="C:cytoplasm"/>
    <property type="evidence" value="ECO:0007669"/>
    <property type="project" value="TreeGrafter"/>
</dbReference>
<dbReference type="SUPFAM" id="SSF46579">
    <property type="entry name" value="Prefoldin"/>
    <property type="match status" value="1"/>
</dbReference>
<reference evidence="4 5" key="1">
    <citation type="journal article" date="2008" name="Nature">
        <title>The genome of Laccaria bicolor provides insights into mycorrhizal symbiosis.</title>
        <authorList>
            <person name="Martin F."/>
            <person name="Aerts A."/>
            <person name="Ahren D."/>
            <person name="Brun A."/>
            <person name="Danchin E.G.J."/>
            <person name="Duchaussoy F."/>
            <person name="Gibon J."/>
            <person name="Kohler A."/>
            <person name="Lindquist E."/>
            <person name="Pereda V."/>
            <person name="Salamov A."/>
            <person name="Shapiro H.J."/>
            <person name="Wuyts J."/>
            <person name="Blaudez D."/>
            <person name="Buee M."/>
            <person name="Brokstein P."/>
            <person name="Canbaeck B."/>
            <person name="Cohen D."/>
            <person name="Courty P.E."/>
            <person name="Coutinho P.M."/>
            <person name="Delaruelle C."/>
            <person name="Detter J.C."/>
            <person name="Deveau A."/>
            <person name="DiFazio S."/>
            <person name="Duplessis S."/>
            <person name="Fraissinet-Tachet L."/>
            <person name="Lucic E."/>
            <person name="Frey-Klett P."/>
            <person name="Fourrey C."/>
            <person name="Feussner I."/>
            <person name="Gay G."/>
            <person name="Grimwood J."/>
            <person name="Hoegger P.J."/>
            <person name="Jain P."/>
            <person name="Kilaru S."/>
            <person name="Labbe J."/>
            <person name="Lin Y.C."/>
            <person name="Legue V."/>
            <person name="Le Tacon F."/>
            <person name="Marmeisse R."/>
            <person name="Melayah D."/>
            <person name="Montanini B."/>
            <person name="Muratet M."/>
            <person name="Nehls U."/>
            <person name="Niculita-Hirzel H."/>
            <person name="Oudot-Le Secq M.P."/>
            <person name="Peter M."/>
            <person name="Quesneville H."/>
            <person name="Rajashekar B."/>
            <person name="Reich M."/>
            <person name="Rouhier N."/>
            <person name="Schmutz J."/>
            <person name="Yin T."/>
            <person name="Chalot M."/>
            <person name="Henrissat B."/>
            <person name="Kuees U."/>
            <person name="Lucas S."/>
            <person name="Van de Peer Y."/>
            <person name="Podila G.K."/>
            <person name="Polle A."/>
            <person name="Pukkila P.J."/>
            <person name="Richardson P.M."/>
            <person name="Rouze P."/>
            <person name="Sanders I.R."/>
            <person name="Stajich J.E."/>
            <person name="Tunlid A."/>
            <person name="Tuskan G."/>
            <person name="Grigoriev I.V."/>
        </authorList>
    </citation>
    <scope>NUCLEOTIDE SEQUENCE [LARGE SCALE GENOMIC DNA]</scope>
    <source>
        <strain evidence="5">S238N-H82 / ATCC MYA-4686</strain>
    </source>
</reference>
<dbReference type="Pfam" id="PF02996">
    <property type="entry name" value="Prefoldin"/>
    <property type="match status" value="1"/>
</dbReference>
<dbReference type="GO" id="GO:1990115">
    <property type="term" value="P:RNA polymerase III assembly"/>
    <property type="evidence" value="ECO:0007669"/>
    <property type="project" value="TreeGrafter"/>
</dbReference>
<dbReference type="Proteomes" id="UP000001194">
    <property type="component" value="Unassembled WGS sequence"/>
</dbReference>
<dbReference type="GO" id="GO:0006457">
    <property type="term" value="P:protein folding"/>
    <property type="evidence" value="ECO:0007669"/>
    <property type="project" value="InterPro"/>
</dbReference>